<dbReference type="Gene3D" id="1.10.10.10">
    <property type="entry name" value="Winged helix-like DNA-binding domain superfamily/Winged helix DNA-binding domain"/>
    <property type="match status" value="1"/>
</dbReference>
<evidence type="ECO:0000313" key="1">
    <source>
        <dbReference type="EMBL" id="NER16801.1"/>
    </source>
</evidence>
<evidence type="ECO:0000313" key="2">
    <source>
        <dbReference type="Proteomes" id="UP000474296"/>
    </source>
</evidence>
<organism evidence="1 2">
    <name type="scientific">Spongiivirga citrea</name>
    <dbReference type="NCBI Taxonomy" id="1481457"/>
    <lineage>
        <taxon>Bacteria</taxon>
        <taxon>Pseudomonadati</taxon>
        <taxon>Bacteroidota</taxon>
        <taxon>Flavobacteriia</taxon>
        <taxon>Flavobacteriales</taxon>
        <taxon>Flavobacteriaceae</taxon>
        <taxon>Spongiivirga</taxon>
    </lineage>
</organism>
<dbReference type="Gene3D" id="1.10.1740.10">
    <property type="match status" value="1"/>
</dbReference>
<protein>
    <submittedName>
        <fullName evidence="1">Sigma-70 family RNA polymerase sigma factor</fullName>
    </submittedName>
</protein>
<dbReference type="GO" id="GO:0006352">
    <property type="term" value="P:DNA-templated transcription initiation"/>
    <property type="evidence" value="ECO:0007669"/>
    <property type="project" value="InterPro"/>
</dbReference>
<dbReference type="SUPFAM" id="SSF88946">
    <property type="entry name" value="Sigma2 domain of RNA polymerase sigma factors"/>
    <property type="match status" value="1"/>
</dbReference>
<sequence>MAKETKYYVDREELQILIKQKLPDLVKLKAEENRIAFDKLLLDIVPEIKKYIIKKVRHAIKKGHFPKNKYTANDFIDQLFIEVYDGIEGFSGEDEFYVWLFRKTNELLDEAITEEEFDDLFIQNIDDYSKNEWDQMQEKFTAESDGDLIMKEELADISYYKDTYALDDVFIENTEKELVKKIDETLHQEEVDRHIEMVLHNLPTAMRNVFELFTKQHLTLAEIAELRKTTIEKTQQLLNDARKGLKISFFNRYDLD</sequence>
<gene>
    <name evidence="1" type="ORF">GWK10_06245</name>
</gene>
<proteinExistence type="predicted"/>
<dbReference type="Proteomes" id="UP000474296">
    <property type="component" value="Unassembled WGS sequence"/>
</dbReference>
<dbReference type="InterPro" id="IPR036388">
    <property type="entry name" value="WH-like_DNA-bd_sf"/>
</dbReference>
<reference evidence="1 2" key="1">
    <citation type="submission" date="2020-01" db="EMBL/GenBank/DDBJ databases">
        <title>Spongiivirga citrea KCTC 32990T.</title>
        <authorList>
            <person name="Wang G."/>
        </authorList>
    </citation>
    <scope>NUCLEOTIDE SEQUENCE [LARGE SCALE GENOMIC DNA]</scope>
    <source>
        <strain evidence="1 2">KCTC 32990</strain>
    </source>
</reference>
<comment type="caution">
    <text evidence="1">The sequence shown here is derived from an EMBL/GenBank/DDBJ whole genome shotgun (WGS) entry which is preliminary data.</text>
</comment>
<dbReference type="RefSeq" id="WP_164030322.1">
    <property type="nucleotide sequence ID" value="NZ_JAABOQ010000002.1"/>
</dbReference>
<dbReference type="EMBL" id="JAABOQ010000002">
    <property type="protein sequence ID" value="NER16801.1"/>
    <property type="molecule type" value="Genomic_DNA"/>
</dbReference>
<dbReference type="GO" id="GO:0003700">
    <property type="term" value="F:DNA-binding transcription factor activity"/>
    <property type="evidence" value="ECO:0007669"/>
    <property type="project" value="InterPro"/>
</dbReference>
<dbReference type="InterPro" id="IPR013325">
    <property type="entry name" value="RNA_pol_sigma_r2"/>
</dbReference>
<dbReference type="AlphaFoldDB" id="A0A6M0CG38"/>
<name>A0A6M0CG38_9FLAO</name>
<keyword evidence="2" id="KW-1185">Reference proteome</keyword>
<accession>A0A6M0CG38</accession>
<dbReference type="InterPro" id="IPR013324">
    <property type="entry name" value="RNA_pol_sigma_r3/r4-like"/>
</dbReference>
<dbReference type="SUPFAM" id="SSF88659">
    <property type="entry name" value="Sigma3 and sigma4 domains of RNA polymerase sigma factors"/>
    <property type="match status" value="1"/>
</dbReference>